<comment type="similarity">
    <text evidence="9">Belongs to the Ca(2+):cation antiporter (CaCA) (TC 2.A.19) family.</text>
</comment>
<accession>A0ABS8K742</accession>
<feature type="domain" description="Sodium/calcium exchanger membrane region" evidence="10">
    <location>
        <begin position="223"/>
        <end position="366"/>
    </location>
</feature>
<gene>
    <name evidence="11" type="primary">cax</name>
    <name evidence="11" type="ORF">LJ655_01300</name>
</gene>
<keyword evidence="12" id="KW-1185">Reference proteome</keyword>
<feature type="transmembrane region" description="Helical" evidence="9">
    <location>
        <begin position="290"/>
        <end position="314"/>
    </location>
</feature>
<keyword evidence="2 9" id="KW-0813">Transport</keyword>
<evidence type="ECO:0000256" key="8">
    <source>
        <dbReference type="ARBA" id="ARBA00023136"/>
    </source>
</evidence>
<evidence type="ECO:0000256" key="9">
    <source>
        <dbReference type="RuleBase" id="RU365028"/>
    </source>
</evidence>
<evidence type="ECO:0000256" key="1">
    <source>
        <dbReference type="ARBA" id="ARBA00004127"/>
    </source>
</evidence>
<reference evidence="11 12" key="1">
    <citation type="submission" date="2021-11" db="EMBL/GenBank/DDBJ databases">
        <authorList>
            <person name="Oh E.-T."/>
            <person name="Kim S.-B."/>
        </authorList>
    </citation>
    <scope>NUCLEOTIDE SEQUENCE [LARGE SCALE GENOMIC DNA]</scope>
    <source>
        <strain evidence="11 12">MMS20-SJTN17</strain>
    </source>
</reference>
<feature type="transmembrane region" description="Helical" evidence="9">
    <location>
        <begin position="37"/>
        <end position="57"/>
    </location>
</feature>
<evidence type="ECO:0000259" key="10">
    <source>
        <dbReference type="Pfam" id="PF01699"/>
    </source>
</evidence>
<protein>
    <recommendedName>
        <fullName evidence="9">Ca(2+)/H(+) antiporter</fullName>
    </recommendedName>
</protein>
<dbReference type="Pfam" id="PF01699">
    <property type="entry name" value="Na_Ca_ex"/>
    <property type="match status" value="2"/>
</dbReference>
<keyword evidence="7 9" id="KW-0406">Ion transport</keyword>
<dbReference type="EMBL" id="JAJITC010000001">
    <property type="protein sequence ID" value="MCC8400539.1"/>
    <property type="molecule type" value="Genomic_DNA"/>
</dbReference>
<comment type="function">
    <text evidence="9">Ca(+)/H(+) antiporter that extrudes calcium in exchange for external protons.</text>
</comment>
<evidence type="ECO:0000313" key="11">
    <source>
        <dbReference type="EMBL" id="MCC8400539.1"/>
    </source>
</evidence>
<organism evidence="11 12">
    <name type="scientific">Paraburkholderia translucens</name>
    <dbReference type="NCBI Taxonomy" id="2886945"/>
    <lineage>
        <taxon>Bacteria</taxon>
        <taxon>Pseudomonadati</taxon>
        <taxon>Pseudomonadota</taxon>
        <taxon>Betaproteobacteria</taxon>
        <taxon>Burkholderiales</taxon>
        <taxon>Burkholderiaceae</taxon>
        <taxon>Paraburkholderia</taxon>
    </lineage>
</organism>
<dbReference type="InterPro" id="IPR004713">
    <property type="entry name" value="CaH_exchang"/>
</dbReference>
<dbReference type="InterPro" id="IPR044880">
    <property type="entry name" value="NCX_ion-bd_dom_sf"/>
</dbReference>
<dbReference type="Proteomes" id="UP001430614">
    <property type="component" value="Unassembled WGS sequence"/>
</dbReference>
<feature type="transmembrane region" description="Helical" evidence="9">
    <location>
        <begin position="326"/>
        <end position="342"/>
    </location>
</feature>
<comment type="subcellular location">
    <subcellularLocation>
        <location evidence="1">Endomembrane system</location>
        <topology evidence="1">Multi-pass membrane protein</topology>
    </subcellularLocation>
</comment>
<dbReference type="PANTHER" id="PTHR31503">
    <property type="entry name" value="VACUOLAR CALCIUM ION TRANSPORTER"/>
    <property type="match status" value="1"/>
</dbReference>
<evidence type="ECO:0000256" key="5">
    <source>
        <dbReference type="ARBA" id="ARBA00022837"/>
    </source>
</evidence>
<dbReference type="PANTHER" id="PTHR31503:SF22">
    <property type="entry name" value="VACUOLAR CALCIUM ION TRANSPORTER"/>
    <property type="match status" value="1"/>
</dbReference>
<evidence type="ECO:0000256" key="7">
    <source>
        <dbReference type="ARBA" id="ARBA00023065"/>
    </source>
</evidence>
<feature type="transmembrane region" description="Helical" evidence="9">
    <location>
        <begin position="168"/>
        <end position="188"/>
    </location>
</feature>
<dbReference type="NCBIfam" id="TIGR00378">
    <property type="entry name" value="cax"/>
    <property type="match status" value="1"/>
</dbReference>
<evidence type="ECO:0000313" key="12">
    <source>
        <dbReference type="Proteomes" id="UP001430614"/>
    </source>
</evidence>
<keyword evidence="5 9" id="KW-0106">Calcium</keyword>
<keyword evidence="9" id="KW-0050">Antiport</keyword>
<feature type="domain" description="Sodium/calcium exchanger membrane region" evidence="10">
    <location>
        <begin position="38"/>
        <end position="190"/>
    </location>
</feature>
<dbReference type="InterPro" id="IPR004837">
    <property type="entry name" value="NaCa_Exmemb"/>
</dbReference>
<evidence type="ECO:0000256" key="3">
    <source>
        <dbReference type="ARBA" id="ARBA00022568"/>
    </source>
</evidence>
<feature type="transmembrane region" description="Helical" evidence="9">
    <location>
        <begin position="15"/>
        <end position="32"/>
    </location>
</feature>
<feature type="transmembrane region" description="Helical" evidence="9">
    <location>
        <begin position="251"/>
        <end position="270"/>
    </location>
</feature>
<sequence>MKLGAQKEKWEESMWMSWLLVFVPIAVALEFFASHQYLLIFVASSLAILPLAGWMGHATEQLADRMGEGVGGLLNATFGNAAELIIAFVALHAGLHQVVEASIIGSVVGNMLLVLGAAMLAGGIRYPEQRFNPLGARSQATMLMLAAVALILPAAFQEAEGATAAMVHRLSVSFCVVLLLIYALYLMFSLVTHPGQFRSSATTENDAPAQHEGNAPQPLWRSLTILAAATAGTAWISEIMVGSIEPMVHQFGFSGVFVGAFVVAILGNAAEHATAITAALNNRLDLSFSISLGSSVQVALFVAPVLILASHFVGQAPMDLAFRPDLVLIVVMSGLVTAQVAGDGRSDWFKGVQLLVVYFAMALTFFFLPA</sequence>
<keyword evidence="4 9" id="KW-0812">Transmembrane</keyword>
<evidence type="ECO:0000256" key="2">
    <source>
        <dbReference type="ARBA" id="ARBA00022448"/>
    </source>
</evidence>
<evidence type="ECO:0000256" key="4">
    <source>
        <dbReference type="ARBA" id="ARBA00022692"/>
    </source>
</evidence>
<dbReference type="InterPro" id="IPR004798">
    <property type="entry name" value="CAX-like"/>
</dbReference>
<evidence type="ECO:0000256" key="6">
    <source>
        <dbReference type="ARBA" id="ARBA00022989"/>
    </source>
</evidence>
<proteinExistence type="inferred from homology"/>
<dbReference type="RefSeq" id="WP_230559453.1">
    <property type="nucleotide sequence ID" value="NZ_JAJITC010000001.1"/>
</dbReference>
<feature type="transmembrane region" description="Helical" evidence="9">
    <location>
        <begin position="103"/>
        <end position="124"/>
    </location>
</feature>
<keyword evidence="6 9" id="KW-1133">Transmembrane helix</keyword>
<feature type="transmembrane region" description="Helical" evidence="9">
    <location>
        <begin position="69"/>
        <end position="91"/>
    </location>
</feature>
<keyword evidence="8 9" id="KW-0472">Membrane</keyword>
<name>A0ABS8K742_9BURK</name>
<feature type="transmembrane region" description="Helical" evidence="9">
    <location>
        <begin position="348"/>
        <end position="368"/>
    </location>
</feature>
<dbReference type="Gene3D" id="1.20.1420.30">
    <property type="entry name" value="NCX, central ion-binding region"/>
    <property type="match status" value="1"/>
</dbReference>
<feature type="transmembrane region" description="Helical" evidence="9">
    <location>
        <begin position="136"/>
        <end position="156"/>
    </location>
</feature>
<comment type="caution">
    <text evidence="11">The sequence shown here is derived from an EMBL/GenBank/DDBJ whole genome shotgun (WGS) entry which is preliminary data.</text>
</comment>
<keyword evidence="3 9" id="KW-0109">Calcium transport</keyword>
<feature type="transmembrane region" description="Helical" evidence="9">
    <location>
        <begin position="219"/>
        <end position="239"/>
    </location>
</feature>